<dbReference type="InterPro" id="IPR011089">
    <property type="entry name" value="GmrSD_C"/>
</dbReference>
<gene>
    <name evidence="3" type="ordered locus">FBFL15_2522</name>
</gene>
<evidence type="ECO:0008006" key="5">
    <source>
        <dbReference type="Google" id="ProtNLM"/>
    </source>
</evidence>
<evidence type="ECO:0000259" key="2">
    <source>
        <dbReference type="Pfam" id="PF07510"/>
    </source>
</evidence>
<dbReference type="KEGG" id="fbr:FBFL15_2522"/>
<evidence type="ECO:0000259" key="1">
    <source>
        <dbReference type="Pfam" id="PF03235"/>
    </source>
</evidence>
<protein>
    <recommendedName>
        <fullName evidence="5">DUF262 domain-containing protein</fullName>
    </recommendedName>
</protein>
<dbReference type="InterPro" id="IPR004919">
    <property type="entry name" value="GmrSD_N"/>
</dbReference>
<dbReference type="Pfam" id="PF03235">
    <property type="entry name" value="GmrSD_N"/>
    <property type="match status" value="1"/>
</dbReference>
<dbReference type="STRING" id="1034807.FBFL15_2522"/>
<dbReference type="RefSeq" id="WP_014084978.1">
    <property type="nucleotide sequence ID" value="NC_016001.1"/>
</dbReference>
<sequence>MEKSKTFGDFIKNTSLEIPDYQRAYSWGEKQLIPFINDILECCNSSTYYLGHYILENLENKRAYEIVDGQQRITTIYLFLLVSGYLNNHDYLKDINFKTVSYDEVGFEKIHSLLKENKKLEIGLEELLKSSQTATASLRKIIEAIKLFLKAFSDTENTTKKIRLKTENIDQYISVIFNADYSVAIYTNKSVAAQIFELHNTRGIKLSETEKIKALLMKIIYLNSNEIENDINYIQKKFAIIFKSEEKANEEWLRGNLPLDTILMYHLRAIEDGNKSEGFYLPQSIEGERGSLEYVKEALSKLNKEKSVEYAKNLTNEFARSMEIITDIIPEEDDKNSLIGDVLLLDKNKSLVFLLRAFRNGNPLENKLIERWENFLLLYEIIYYNGYFYNSKAFRDNFENIFKSISGLSLQKCNNLLFKYFNNEEKFSYSWRHLGENSKNHFESSINKWKSNIYGWNKVGYFLYKYEISNGSNICEIRNSIFKNDSLSIDHIVARGLTWNDLNYLDYYELSNVDERKKEADDLWAEILTVINGIGNLSLSTTTQNSSDSNGLPYKHLKTYEKCGLKQTFKEVQNWKDPKVFISNINIRNENIMAFISEKIVNNIDVWS</sequence>
<keyword evidence="4" id="KW-1185">Reference proteome</keyword>
<dbReference type="PANTHER" id="PTHR35149">
    <property type="entry name" value="SLL5132 PROTEIN"/>
    <property type="match status" value="1"/>
</dbReference>
<dbReference type="Proteomes" id="UP000009186">
    <property type="component" value="Chromosome"/>
</dbReference>
<dbReference type="eggNOG" id="COG1479">
    <property type="taxonomic scope" value="Bacteria"/>
</dbReference>
<name>G2Z3R0_FLABF</name>
<dbReference type="EMBL" id="FQ859183">
    <property type="protein sequence ID" value="CCB70520.1"/>
    <property type="molecule type" value="Genomic_DNA"/>
</dbReference>
<dbReference type="PANTHER" id="PTHR35149:SF1">
    <property type="entry name" value="DUF5655 DOMAIN-CONTAINING PROTEIN"/>
    <property type="match status" value="1"/>
</dbReference>
<organism evidence="3 4">
    <name type="scientific">Flavobacterium branchiophilum (strain FL-15)</name>
    <dbReference type="NCBI Taxonomy" id="1034807"/>
    <lineage>
        <taxon>Bacteria</taxon>
        <taxon>Pseudomonadati</taxon>
        <taxon>Bacteroidota</taxon>
        <taxon>Flavobacteriia</taxon>
        <taxon>Flavobacteriales</taxon>
        <taxon>Flavobacteriaceae</taxon>
        <taxon>Flavobacterium</taxon>
    </lineage>
</organism>
<feature type="domain" description="GmrSD restriction endonucleases N-terminal" evidence="1">
    <location>
        <begin position="10"/>
        <end position="217"/>
    </location>
</feature>
<evidence type="ECO:0000313" key="4">
    <source>
        <dbReference type="Proteomes" id="UP000009186"/>
    </source>
</evidence>
<accession>G2Z3R0</accession>
<reference evidence="3 4" key="1">
    <citation type="journal article" date="2011" name="Appl. Environ. Microbiol.">
        <title>Complete genome sequence of the fish pathogen Flavobacterium branchiophilum.</title>
        <authorList>
            <consortium name="1:IP"/>
            <consortium name="Microbial Evolutionary Genomics,F-75015 Paris"/>
            <consortium name="France 2:CNRS"/>
            <consortium name="URA2171"/>
            <consortium name="F-75015 Paris,France 3:Unite de Virologie et Immunologie Mol."/>
            <consortium name="INRA,78352 Jouy en Josas Cedex"/>
            <consortium name="France. 4:Unite de Mathemathique"/>
            <consortium name="Informatique et Genome,INRA"/>
            <consortium name="78352 Jouy en Josas Cedex"/>
            <consortium name="France. 5:CEA/Genoscope"/>
            <consortium name="Evry"/>
            <consortium name="France"/>
            <person name="Touchon M."/>
            <person name="Barbier P."/>
            <person name="Bernardet J.F."/>
            <person name="Loux V."/>
            <person name="Vacherie B."/>
            <person name="Barbe V."/>
            <person name="Rocha E.P."/>
            <person name="Duchaud E."/>
        </authorList>
    </citation>
    <scope>NUCLEOTIDE SEQUENCE [LARGE SCALE GENOMIC DNA]</scope>
    <source>
        <strain evidence="3 4">FL-15</strain>
    </source>
</reference>
<feature type="domain" description="GmrSD restriction endonucleases C-terminal" evidence="2">
    <location>
        <begin position="449"/>
        <end position="576"/>
    </location>
</feature>
<dbReference type="AlphaFoldDB" id="G2Z3R0"/>
<dbReference type="HOGENOM" id="CLU_011736_1_2_10"/>
<dbReference type="Pfam" id="PF07510">
    <property type="entry name" value="GmrSD_C"/>
    <property type="match status" value="1"/>
</dbReference>
<proteinExistence type="predicted"/>
<evidence type="ECO:0000313" key="3">
    <source>
        <dbReference type="EMBL" id="CCB70520.1"/>
    </source>
</evidence>